<dbReference type="AlphaFoldDB" id="A0A6A4M801"/>
<organism evidence="1 2">
    <name type="scientific">Rhododendron williamsianum</name>
    <dbReference type="NCBI Taxonomy" id="262921"/>
    <lineage>
        <taxon>Eukaryota</taxon>
        <taxon>Viridiplantae</taxon>
        <taxon>Streptophyta</taxon>
        <taxon>Embryophyta</taxon>
        <taxon>Tracheophyta</taxon>
        <taxon>Spermatophyta</taxon>
        <taxon>Magnoliopsida</taxon>
        <taxon>eudicotyledons</taxon>
        <taxon>Gunneridae</taxon>
        <taxon>Pentapetalae</taxon>
        <taxon>asterids</taxon>
        <taxon>Ericales</taxon>
        <taxon>Ericaceae</taxon>
        <taxon>Ericoideae</taxon>
        <taxon>Rhodoreae</taxon>
        <taxon>Rhododendron</taxon>
    </lineage>
</organism>
<feature type="non-terminal residue" evidence="1">
    <location>
        <position position="1"/>
    </location>
</feature>
<proteinExistence type="predicted"/>
<dbReference type="CDD" id="cd20071">
    <property type="entry name" value="SET_SMYD"/>
    <property type="match status" value="1"/>
</dbReference>
<dbReference type="Gene3D" id="2.170.270.10">
    <property type="entry name" value="SET domain"/>
    <property type="match status" value="1"/>
</dbReference>
<evidence type="ECO:0000313" key="2">
    <source>
        <dbReference type="Proteomes" id="UP000428333"/>
    </source>
</evidence>
<dbReference type="PANTHER" id="PTHR13109">
    <property type="entry name" value="NEUROCHONDRIN"/>
    <property type="match status" value="1"/>
</dbReference>
<dbReference type="InterPro" id="IPR046341">
    <property type="entry name" value="SET_dom_sf"/>
</dbReference>
<sequence length="479" mass="53369">MRKGGASGSGSENRAAYLRMSVTVLAAFCRVPEIASSEDMVSEIPLMLEIMSKEPSVPEECYEFLFLGVDRMLAKTGFRDYGSQSVEFSMRLVRLVISTLSLDAISNEYPSELAVMVAAISKQFAVLHNALKFEALRLLSVILSSVYSAPLHEALRSMNDDVWSTFIRVGVAAILQNRVAPAEKIQGLILAESVMSMVGEGWLIGQMNLSNAVDPVPADVFYEVEKQADWSAYREYCCTQGLKYPLLAKRLACMVMSGVANADSLDILQPAILSPEMILQMEKEFTLLRSAFEEAYVTDEQMAFLTKQWYIAVLARIRINAFRIELAGGLYDYQDPLSSAPALVDAEAAVGNAVYMLPSFYNHDCKGPKLHCFNPNAHIVWIENSDARVKALRDIEAGLFHSHLNAMIFIRSFKGYDDYRKCGFLYGFHALVLTQLFGAAGEELRICYIDASMDHDARQRLLSEGFGFRCQCLRCLLGD</sequence>
<dbReference type="InterPro" id="IPR008709">
    <property type="entry name" value="Neurochondrin"/>
</dbReference>
<dbReference type="PANTHER" id="PTHR13109:SF7">
    <property type="entry name" value="NEUROCHONDRIN"/>
    <property type="match status" value="1"/>
</dbReference>
<dbReference type="EMBL" id="QEFC01000565">
    <property type="protein sequence ID" value="KAE9463479.1"/>
    <property type="molecule type" value="Genomic_DNA"/>
</dbReference>
<protein>
    <recommendedName>
        <fullName evidence="3">SET domain-containing protein</fullName>
    </recommendedName>
</protein>
<dbReference type="Pfam" id="PF05536">
    <property type="entry name" value="Neurochondrin"/>
    <property type="match status" value="1"/>
</dbReference>
<evidence type="ECO:0008006" key="3">
    <source>
        <dbReference type="Google" id="ProtNLM"/>
    </source>
</evidence>
<reference evidence="1 2" key="1">
    <citation type="journal article" date="2019" name="Genome Biol. Evol.">
        <title>The Rhododendron genome and chromosomal organization provide insight into shared whole-genome duplications across the heath family (Ericaceae).</title>
        <authorList>
            <person name="Soza V.L."/>
            <person name="Lindsley D."/>
            <person name="Waalkes A."/>
            <person name="Ramage E."/>
            <person name="Patwardhan R.P."/>
            <person name="Burton J.N."/>
            <person name="Adey A."/>
            <person name="Kumar A."/>
            <person name="Qiu R."/>
            <person name="Shendure J."/>
            <person name="Hall B."/>
        </authorList>
    </citation>
    <scope>NUCLEOTIDE SEQUENCE [LARGE SCALE GENOMIC DNA]</scope>
    <source>
        <strain evidence="1">RSF 1966-606</strain>
    </source>
</reference>
<dbReference type="OrthoDB" id="438641at2759"/>
<name>A0A6A4M801_9ERIC</name>
<comment type="caution">
    <text evidence="1">The sequence shown here is derived from an EMBL/GenBank/DDBJ whole genome shotgun (WGS) entry which is preliminary data.</text>
</comment>
<accession>A0A6A4M801</accession>
<evidence type="ECO:0000313" key="1">
    <source>
        <dbReference type="EMBL" id="KAE9463479.1"/>
    </source>
</evidence>
<dbReference type="Proteomes" id="UP000428333">
    <property type="component" value="Linkage Group LG03"/>
</dbReference>
<keyword evidence="2" id="KW-1185">Reference proteome</keyword>
<gene>
    <name evidence="1" type="ORF">C3L33_04625</name>
</gene>